<reference evidence="1 2" key="1">
    <citation type="submission" date="2023-07" db="EMBL/GenBank/DDBJ databases">
        <title>Genomic Encyclopedia of Type Strains, Phase IV (KMG-IV): sequencing the most valuable type-strain genomes for metagenomic binning, comparative biology and taxonomic classification.</title>
        <authorList>
            <person name="Goeker M."/>
        </authorList>
    </citation>
    <scope>NUCLEOTIDE SEQUENCE [LARGE SCALE GENOMIC DNA]</scope>
    <source>
        <strain evidence="1 2">DSM 25924</strain>
    </source>
</reference>
<dbReference type="EMBL" id="JAURUO010000023">
    <property type="protein sequence ID" value="MDP9729810.1"/>
    <property type="molecule type" value="Genomic_DNA"/>
</dbReference>
<gene>
    <name evidence="1" type="ORF">J2S04_002784</name>
</gene>
<protein>
    <submittedName>
        <fullName evidence="1">Uncharacterized protein with von Willebrand factor type A (VWA) domain</fullName>
    </submittedName>
</protein>
<proteinExistence type="predicted"/>
<sequence length="40" mass="4318">MWAWLGRVVERIVTQDASAQMNGTELLDALLHLFGGGTGC</sequence>
<keyword evidence="2" id="KW-1185">Reference proteome</keyword>
<comment type="caution">
    <text evidence="1">The sequence shown here is derived from an EMBL/GenBank/DDBJ whole genome shotgun (WGS) entry which is preliminary data.</text>
</comment>
<dbReference type="Proteomes" id="UP001229209">
    <property type="component" value="Unassembled WGS sequence"/>
</dbReference>
<accession>A0ABT9LZU4</accession>
<evidence type="ECO:0000313" key="1">
    <source>
        <dbReference type="EMBL" id="MDP9729810.1"/>
    </source>
</evidence>
<evidence type="ECO:0000313" key="2">
    <source>
        <dbReference type="Proteomes" id="UP001229209"/>
    </source>
</evidence>
<organism evidence="1 2">
    <name type="scientific">Alicyclobacillus tolerans</name>
    <dbReference type="NCBI Taxonomy" id="90970"/>
    <lineage>
        <taxon>Bacteria</taxon>
        <taxon>Bacillati</taxon>
        <taxon>Bacillota</taxon>
        <taxon>Bacilli</taxon>
        <taxon>Bacillales</taxon>
        <taxon>Alicyclobacillaceae</taxon>
        <taxon>Alicyclobacillus</taxon>
    </lineage>
</organism>
<dbReference type="RefSeq" id="WP_255567357.1">
    <property type="nucleotide sequence ID" value="NZ_JAURUO010000023.1"/>
</dbReference>
<name>A0ABT9LZU4_9BACL</name>